<dbReference type="GeneID" id="7049510"/>
<dbReference type="VEuPathDB" id="FungiDB:SJAG_00363"/>
<feature type="compositionally biased region" description="Basic residues" evidence="1">
    <location>
        <begin position="101"/>
        <end position="116"/>
    </location>
</feature>
<evidence type="ECO:0000259" key="2">
    <source>
        <dbReference type="Pfam" id="PF09429"/>
    </source>
</evidence>
<dbReference type="Proteomes" id="UP000001744">
    <property type="component" value="Unassembled WGS sequence"/>
</dbReference>
<organism evidence="3 5">
    <name type="scientific">Schizosaccharomyces japonicus (strain yFS275 / FY16936)</name>
    <name type="common">Fission yeast</name>
    <dbReference type="NCBI Taxonomy" id="402676"/>
    <lineage>
        <taxon>Eukaryota</taxon>
        <taxon>Fungi</taxon>
        <taxon>Dikarya</taxon>
        <taxon>Ascomycota</taxon>
        <taxon>Taphrinomycotina</taxon>
        <taxon>Schizosaccharomycetes</taxon>
        <taxon>Schizosaccharomycetales</taxon>
        <taxon>Schizosaccharomycetaceae</taxon>
        <taxon>Schizosaccharomyces</taxon>
    </lineage>
</organism>
<evidence type="ECO:0000256" key="1">
    <source>
        <dbReference type="SAM" id="MobiDB-lite"/>
    </source>
</evidence>
<dbReference type="GO" id="GO:0045292">
    <property type="term" value="P:mRNA cis splicing, via spliceosome"/>
    <property type="evidence" value="ECO:0007669"/>
    <property type="project" value="EnsemblFungi"/>
</dbReference>
<dbReference type="JaponicusDB" id="SJAG_00363">
    <property type="gene designation" value="saf1"/>
</dbReference>
<accession>B6JVF3</accession>
<feature type="domain" description="Wbp11/ELF5/Saf1 N-terminal" evidence="2">
    <location>
        <begin position="4"/>
        <end position="81"/>
    </location>
</feature>
<dbReference type="InterPro" id="IPR019007">
    <property type="entry name" value="Wbp11/ELF5/Saf1_N"/>
</dbReference>
<gene>
    <name evidence="4" type="primary">saf1</name>
    <name evidence="3" type="ORF">SJAG_00363</name>
</gene>
<evidence type="ECO:0000313" key="4">
    <source>
        <dbReference type="JaponicusDB" id="SJAG_00363"/>
    </source>
</evidence>
<keyword evidence="5" id="KW-1185">Reference proteome</keyword>
<dbReference type="STRING" id="402676.B6JVF3"/>
<dbReference type="GO" id="GO:0005684">
    <property type="term" value="C:U2-type spliceosomal complex"/>
    <property type="evidence" value="ECO:0007669"/>
    <property type="project" value="EnsemblFungi"/>
</dbReference>
<dbReference type="RefSeq" id="XP_002171647.1">
    <property type="nucleotide sequence ID" value="XM_002171611.2"/>
</dbReference>
<feature type="region of interest" description="Disordered" evidence="1">
    <location>
        <begin position="85"/>
        <end position="116"/>
    </location>
</feature>
<feature type="region of interest" description="Disordered" evidence="1">
    <location>
        <begin position="1"/>
        <end position="35"/>
    </location>
</feature>
<evidence type="ECO:0000313" key="3">
    <source>
        <dbReference type="EMBL" id="EEB05354.1"/>
    </source>
</evidence>
<dbReference type="EMBL" id="KE651166">
    <property type="protein sequence ID" value="EEB05354.1"/>
    <property type="molecule type" value="Genomic_DNA"/>
</dbReference>
<sequence>MKGKRSLNPVQDEARKRKKKEQAKLRQERSQRRDAKLSTKNVFFLEKKIFELKDIEKSRPLNSSERQQLDTLERDVYVMKKKGIGGHSIGNIESEKTKHVNRERRQKKPFIPKNPKKSVYYHPIFNPYGVPPPGMPYKEIDDDNSESSETDESVINIPMPEDEFPGDNPHHEDTKRTALVEHNDVWKQQEITADAIVKTEYSAEPIVRDLRKEAAQFIPASLKRQPQQLEEPNADSELEKYYSELNNLGASDSNPSHDK</sequence>
<name>B6JVF3_SCHJY</name>
<dbReference type="HOGENOM" id="CLU_994521_0_0_1"/>
<feature type="compositionally biased region" description="Basic and acidic residues" evidence="1">
    <location>
        <begin position="22"/>
        <end position="35"/>
    </location>
</feature>
<proteinExistence type="predicted"/>
<dbReference type="Pfam" id="PF12622">
    <property type="entry name" value="NpwBP"/>
    <property type="match status" value="1"/>
</dbReference>
<dbReference type="eggNOG" id="ENOG502S9RI">
    <property type="taxonomic scope" value="Eukaryota"/>
</dbReference>
<dbReference type="AlphaFoldDB" id="B6JVF3"/>
<dbReference type="OrthoDB" id="5597581at2759"/>
<feature type="region of interest" description="Disordered" evidence="1">
    <location>
        <begin position="132"/>
        <end position="173"/>
    </location>
</feature>
<dbReference type="Pfam" id="PF09429">
    <property type="entry name" value="Wbp11"/>
    <property type="match status" value="1"/>
</dbReference>
<reference evidence="3 5" key="1">
    <citation type="journal article" date="2011" name="Science">
        <title>Comparative functional genomics of the fission yeasts.</title>
        <authorList>
            <person name="Rhind N."/>
            <person name="Chen Z."/>
            <person name="Yassour M."/>
            <person name="Thompson D.A."/>
            <person name="Haas B.J."/>
            <person name="Habib N."/>
            <person name="Wapinski I."/>
            <person name="Roy S."/>
            <person name="Lin M.F."/>
            <person name="Heiman D.I."/>
            <person name="Young S.K."/>
            <person name="Furuya K."/>
            <person name="Guo Y."/>
            <person name="Pidoux A."/>
            <person name="Chen H.M."/>
            <person name="Robbertse B."/>
            <person name="Goldberg J.M."/>
            <person name="Aoki K."/>
            <person name="Bayne E.H."/>
            <person name="Berlin A.M."/>
            <person name="Desjardins C.A."/>
            <person name="Dobbs E."/>
            <person name="Dukaj L."/>
            <person name="Fan L."/>
            <person name="FitzGerald M.G."/>
            <person name="French C."/>
            <person name="Gujja S."/>
            <person name="Hansen K."/>
            <person name="Keifenheim D."/>
            <person name="Levin J.Z."/>
            <person name="Mosher R.A."/>
            <person name="Mueller C.A."/>
            <person name="Pfiffner J."/>
            <person name="Priest M."/>
            <person name="Russ C."/>
            <person name="Smialowska A."/>
            <person name="Swoboda P."/>
            <person name="Sykes S.M."/>
            <person name="Vaughn M."/>
            <person name="Vengrova S."/>
            <person name="Yoder R."/>
            <person name="Zeng Q."/>
            <person name="Allshire R."/>
            <person name="Baulcombe D."/>
            <person name="Birren B.W."/>
            <person name="Brown W."/>
            <person name="Ekwall K."/>
            <person name="Kellis M."/>
            <person name="Leatherwood J."/>
            <person name="Levin H."/>
            <person name="Margalit H."/>
            <person name="Martienssen R."/>
            <person name="Nieduszynski C.A."/>
            <person name="Spatafora J.W."/>
            <person name="Friedman N."/>
            <person name="Dalgaard J.Z."/>
            <person name="Baumann P."/>
            <person name="Niki H."/>
            <person name="Regev A."/>
            <person name="Nusbaum C."/>
        </authorList>
    </citation>
    <scope>NUCLEOTIDE SEQUENCE [LARGE SCALE GENOMIC DNA]</scope>
    <source>
        <strain evidence="5">yFS275 / FY16936</strain>
    </source>
</reference>
<dbReference type="OMA" id="MPKERNF"/>
<protein>
    <submittedName>
        <fullName evidence="3">Ww domain binding protein 11</fullName>
    </submittedName>
</protein>
<evidence type="ECO:0000313" key="5">
    <source>
        <dbReference type="Proteomes" id="UP000001744"/>
    </source>
</evidence>
<feature type="compositionally biased region" description="Acidic residues" evidence="1">
    <location>
        <begin position="140"/>
        <end position="152"/>
    </location>
</feature>